<proteinExistence type="predicted"/>
<comment type="caution">
    <text evidence="1">The sequence shown here is derived from an EMBL/GenBank/DDBJ whole genome shotgun (WGS) entry which is preliminary data.</text>
</comment>
<sequence length="160" mass="19008">MKFRKFLKKFANSILGNQKRKQYINIRYKEMESNNSIDKDLFSHHFNNILRRFFSTTKRHGEIAIDVLNHVWKKEFPWIHPQFPLLPAVLEKISEKQIRTMIVAPLWPGQIKYANKVNKNLKYLLLGWSHEILKPGTSLLKKNLKLISGKIYCFLMDGRP</sequence>
<organism evidence="1 2">
    <name type="scientific">Streblomastix strix</name>
    <dbReference type="NCBI Taxonomy" id="222440"/>
    <lineage>
        <taxon>Eukaryota</taxon>
        <taxon>Metamonada</taxon>
        <taxon>Preaxostyla</taxon>
        <taxon>Oxymonadida</taxon>
        <taxon>Streblomastigidae</taxon>
        <taxon>Streblomastix</taxon>
    </lineage>
</organism>
<reference evidence="1 2" key="1">
    <citation type="submission" date="2019-03" db="EMBL/GenBank/DDBJ databases">
        <title>Single cell metagenomics reveals metabolic interactions within the superorganism composed of flagellate Streblomastix strix and complex community of Bacteroidetes bacteria on its surface.</title>
        <authorList>
            <person name="Treitli S.C."/>
            <person name="Kolisko M."/>
            <person name="Husnik F."/>
            <person name="Keeling P."/>
            <person name="Hampl V."/>
        </authorList>
    </citation>
    <scope>NUCLEOTIDE SEQUENCE [LARGE SCALE GENOMIC DNA]</scope>
    <source>
        <strain evidence="1">ST1C</strain>
    </source>
</reference>
<name>A0A5J4VK43_9EUKA</name>
<dbReference type="AlphaFoldDB" id="A0A5J4VK43"/>
<protein>
    <submittedName>
        <fullName evidence="1">Uncharacterized protein</fullName>
    </submittedName>
</protein>
<accession>A0A5J4VK43</accession>
<dbReference type="EMBL" id="SNRW01006638">
    <property type="protein sequence ID" value="KAA6382699.1"/>
    <property type="molecule type" value="Genomic_DNA"/>
</dbReference>
<dbReference type="Proteomes" id="UP000324800">
    <property type="component" value="Unassembled WGS sequence"/>
</dbReference>
<evidence type="ECO:0000313" key="2">
    <source>
        <dbReference type="Proteomes" id="UP000324800"/>
    </source>
</evidence>
<gene>
    <name evidence="1" type="ORF">EZS28_021775</name>
</gene>
<evidence type="ECO:0000313" key="1">
    <source>
        <dbReference type="EMBL" id="KAA6382699.1"/>
    </source>
</evidence>